<dbReference type="PANTHER" id="PTHR43166">
    <property type="entry name" value="AMINO ACID IMPORT ATP-BINDING PROTEIN"/>
    <property type="match status" value="1"/>
</dbReference>
<keyword evidence="4" id="KW-0547">Nucleotide-binding</keyword>
<dbReference type="InterPro" id="IPR030679">
    <property type="entry name" value="ABC_ATPase_HisP-typ"/>
</dbReference>
<dbReference type="EC" id="3.6.3.-" evidence="8"/>
<dbReference type="PANTHER" id="PTHR43166:SF35">
    <property type="entry name" value="L-CYSTINE IMPORT ATP-BINDING PROTEIN TCYN"/>
    <property type="match status" value="1"/>
</dbReference>
<evidence type="ECO:0000256" key="1">
    <source>
        <dbReference type="ARBA" id="ARBA00004202"/>
    </source>
</evidence>
<sequence length="254" mass="28716">MAIKIKNIKKKFKNNLVLDGIDLTIEKGDVIGIIGPSGTGKSTLLRSINRLVKPESGSIVLSDGNEIDLVIAKGKDLLTLNQFTGMVFQNFNLFNRKTALENVMEGLLVVKKMDKEQARETALKRLADVGLFDWQNHYPKHLSGGQQQRVAIARALAMQPELLLLDEPTSALDPEFVGEVLDIIRKATKEGYTMLLVSHEMRFIRNVATKIVFLDGGKILEQGTPKEVFDHPKHDRVREFFKKMNRLEDPEYYI</sequence>
<dbReference type="Gene3D" id="3.40.50.300">
    <property type="entry name" value="P-loop containing nucleotide triphosphate hydrolases"/>
    <property type="match status" value="1"/>
</dbReference>
<dbReference type="PIRSF" id="PIRSF039085">
    <property type="entry name" value="ABC_ATPase_HisP"/>
    <property type="match status" value="1"/>
</dbReference>
<dbReference type="InterPro" id="IPR050086">
    <property type="entry name" value="MetN_ABC_transporter-like"/>
</dbReference>
<accession>A0A6N2RK04</accession>
<keyword evidence="3" id="KW-1003">Cell membrane</keyword>
<evidence type="ECO:0000256" key="6">
    <source>
        <dbReference type="ARBA" id="ARBA00023136"/>
    </source>
</evidence>
<comment type="subcellular location">
    <subcellularLocation>
        <location evidence="1">Cell membrane</location>
        <topology evidence="1">Peripheral membrane protein</topology>
    </subcellularLocation>
</comment>
<gene>
    <name evidence="8" type="primary">tcyN</name>
    <name evidence="8" type="ORF">CNLFYP112_00191</name>
</gene>
<reference evidence="8" key="1">
    <citation type="submission" date="2019-11" db="EMBL/GenBank/DDBJ databases">
        <authorList>
            <person name="Feng L."/>
        </authorList>
    </citation>
    <scope>NUCLEOTIDE SEQUENCE</scope>
    <source>
        <strain evidence="8">CnexileLFYP112</strain>
    </source>
</reference>
<dbReference type="InterPro" id="IPR017871">
    <property type="entry name" value="ABC_transporter-like_CS"/>
</dbReference>
<evidence type="ECO:0000256" key="3">
    <source>
        <dbReference type="ARBA" id="ARBA00022475"/>
    </source>
</evidence>
<evidence type="ECO:0000259" key="7">
    <source>
        <dbReference type="PROSITE" id="PS50893"/>
    </source>
</evidence>
<dbReference type="PROSITE" id="PS50893">
    <property type="entry name" value="ABC_TRANSPORTER_2"/>
    <property type="match status" value="1"/>
</dbReference>
<keyword evidence="6" id="KW-0472">Membrane</keyword>
<evidence type="ECO:0000256" key="2">
    <source>
        <dbReference type="ARBA" id="ARBA00022448"/>
    </source>
</evidence>
<dbReference type="AlphaFoldDB" id="A0A6N2RK04"/>
<keyword evidence="5 8" id="KW-0067">ATP-binding</keyword>
<organism evidence="8">
    <name type="scientific">[Clostridium] nexile</name>
    <dbReference type="NCBI Taxonomy" id="29361"/>
    <lineage>
        <taxon>Bacteria</taxon>
        <taxon>Bacillati</taxon>
        <taxon>Bacillota</taxon>
        <taxon>Clostridia</taxon>
        <taxon>Lachnospirales</taxon>
        <taxon>Lachnospiraceae</taxon>
        <taxon>Tyzzerella</taxon>
    </lineage>
</organism>
<keyword evidence="8" id="KW-0378">Hydrolase</keyword>
<dbReference type="GO" id="GO:0015424">
    <property type="term" value="F:ABC-type amino acid transporter activity"/>
    <property type="evidence" value="ECO:0007669"/>
    <property type="project" value="InterPro"/>
</dbReference>
<dbReference type="InterPro" id="IPR027417">
    <property type="entry name" value="P-loop_NTPase"/>
</dbReference>
<dbReference type="SUPFAM" id="SSF52540">
    <property type="entry name" value="P-loop containing nucleoside triphosphate hydrolases"/>
    <property type="match status" value="1"/>
</dbReference>
<dbReference type="InterPro" id="IPR003439">
    <property type="entry name" value="ABC_transporter-like_ATP-bd"/>
</dbReference>
<dbReference type="PROSITE" id="PS00211">
    <property type="entry name" value="ABC_TRANSPORTER_1"/>
    <property type="match status" value="1"/>
</dbReference>
<dbReference type="InterPro" id="IPR003593">
    <property type="entry name" value="AAA+_ATPase"/>
</dbReference>
<dbReference type="GO" id="GO:0005524">
    <property type="term" value="F:ATP binding"/>
    <property type="evidence" value="ECO:0007669"/>
    <property type="project" value="UniProtKB-KW"/>
</dbReference>
<proteinExistence type="predicted"/>
<dbReference type="GO" id="GO:0005886">
    <property type="term" value="C:plasma membrane"/>
    <property type="evidence" value="ECO:0007669"/>
    <property type="project" value="UniProtKB-SubCell"/>
</dbReference>
<dbReference type="GO" id="GO:0016887">
    <property type="term" value="F:ATP hydrolysis activity"/>
    <property type="evidence" value="ECO:0007669"/>
    <property type="project" value="InterPro"/>
</dbReference>
<evidence type="ECO:0000256" key="4">
    <source>
        <dbReference type="ARBA" id="ARBA00022741"/>
    </source>
</evidence>
<evidence type="ECO:0000256" key="5">
    <source>
        <dbReference type="ARBA" id="ARBA00022840"/>
    </source>
</evidence>
<name>A0A6N2RK04_9FIRM</name>
<protein>
    <submittedName>
        <fullName evidence="8">L-cystine import ATP-binding protein TcyN</fullName>
        <ecNumber evidence="8">3.6.3.-</ecNumber>
    </submittedName>
</protein>
<keyword evidence="2" id="KW-0813">Transport</keyword>
<dbReference type="EMBL" id="CACRTG010000001">
    <property type="protein sequence ID" value="VYS80944.1"/>
    <property type="molecule type" value="Genomic_DNA"/>
</dbReference>
<feature type="domain" description="ABC transporter" evidence="7">
    <location>
        <begin position="3"/>
        <end position="241"/>
    </location>
</feature>
<dbReference type="Pfam" id="PF00005">
    <property type="entry name" value="ABC_tran"/>
    <property type="match status" value="1"/>
</dbReference>
<dbReference type="SMART" id="SM00382">
    <property type="entry name" value="AAA"/>
    <property type="match status" value="1"/>
</dbReference>
<evidence type="ECO:0000313" key="8">
    <source>
        <dbReference type="EMBL" id="VYS80944.1"/>
    </source>
</evidence>